<proteinExistence type="predicted"/>
<dbReference type="RefSeq" id="WP_278003889.1">
    <property type="nucleotide sequence ID" value="NZ_JARSBN010000001.1"/>
</dbReference>
<dbReference type="EMBL" id="JARSBN010000001">
    <property type="protein sequence ID" value="MDG4714401.1"/>
    <property type="molecule type" value="Genomic_DNA"/>
</dbReference>
<gene>
    <name evidence="1" type="ORF">P7122_00825</name>
</gene>
<sequence>MSIIDLLFGSKKTYNHPIIGTLKSQRIKGQNLTRNYTWYGNVVLNDKSNETTIILEGYSYRPYTIHLDFISQLIQNWSTFYLPKIENKFDKIGIRKIEKYSNWKNDFYLSAIYPLSDKSSDFELILEPLDKYKTNSIAIEIKNNIVAKVEIHD</sequence>
<name>A0ABT6FX79_9FLAO</name>
<evidence type="ECO:0000313" key="1">
    <source>
        <dbReference type="EMBL" id="MDG4714401.1"/>
    </source>
</evidence>
<dbReference type="Proteomes" id="UP001529085">
    <property type="component" value="Unassembled WGS sequence"/>
</dbReference>
<comment type="caution">
    <text evidence="1">The sequence shown here is derived from an EMBL/GenBank/DDBJ whole genome shotgun (WGS) entry which is preliminary data.</text>
</comment>
<accession>A0ABT6FX79</accession>
<evidence type="ECO:0000313" key="2">
    <source>
        <dbReference type="Proteomes" id="UP001529085"/>
    </source>
</evidence>
<protein>
    <submittedName>
        <fullName evidence="1">Uncharacterized protein</fullName>
    </submittedName>
</protein>
<organism evidence="1 2">
    <name type="scientific">Winogradskyella marincola</name>
    <dbReference type="NCBI Taxonomy" id="3037795"/>
    <lineage>
        <taxon>Bacteria</taxon>
        <taxon>Pseudomonadati</taxon>
        <taxon>Bacteroidota</taxon>
        <taxon>Flavobacteriia</taxon>
        <taxon>Flavobacteriales</taxon>
        <taxon>Flavobacteriaceae</taxon>
        <taxon>Winogradskyella</taxon>
    </lineage>
</organism>
<keyword evidence="2" id="KW-1185">Reference proteome</keyword>
<reference evidence="1 2" key="1">
    <citation type="submission" date="2023-03" db="EMBL/GenBank/DDBJ databases">
        <title>Strain YYF002 represents a novel species in the genus Winogradskyella isolated from seawater.</title>
        <authorList>
            <person name="Fu Z.-Y."/>
        </authorList>
    </citation>
    <scope>NUCLEOTIDE SEQUENCE [LARGE SCALE GENOMIC DNA]</scope>
    <source>
        <strain evidence="1 2">YYF002</strain>
    </source>
</reference>